<dbReference type="CDD" id="cd03809">
    <property type="entry name" value="GT4_MtfB-like"/>
    <property type="match status" value="1"/>
</dbReference>
<proteinExistence type="predicted"/>
<dbReference type="Pfam" id="PF13439">
    <property type="entry name" value="Glyco_transf_4"/>
    <property type="match status" value="1"/>
</dbReference>
<organism evidence="4 5">
    <name type="scientific">Candidatus Roizmanbacteria bacterium GW2011_GWB1_40_7</name>
    <dbReference type="NCBI Taxonomy" id="1618482"/>
    <lineage>
        <taxon>Bacteria</taxon>
        <taxon>Candidatus Roizmaniibacteriota</taxon>
    </lineage>
</organism>
<evidence type="ECO:0000313" key="4">
    <source>
        <dbReference type="EMBL" id="KKR72576.1"/>
    </source>
</evidence>
<dbReference type="EMBL" id="LBZM01000004">
    <property type="protein sequence ID" value="KKR72576.1"/>
    <property type="molecule type" value="Genomic_DNA"/>
</dbReference>
<dbReference type="InterPro" id="IPR001296">
    <property type="entry name" value="Glyco_trans_1"/>
</dbReference>
<feature type="domain" description="Glycosyltransferase subfamily 4-like N-terminal" evidence="3">
    <location>
        <begin position="39"/>
        <end position="159"/>
    </location>
</feature>
<dbReference type="Proteomes" id="UP000034664">
    <property type="component" value="Unassembled WGS sequence"/>
</dbReference>
<sequence length="358" mass="41025">MRIGIDTRLQNETGVGRYIRNLITYLPQLDTKNEYVFINPDIKWHTLEEQIKMPAVLNAYNLDLVHIPYFNVPVFYTKPFVVTIHDLIVNEYRTGQASTQNVLVYGLKRIGYQYSINHAVQKSCAIIVPSHATKDKLIELYPRVHRNKICVTYEGVDLKSANGKPSESEGKQLTANSRITNNKFFLYVGNAYPHKNVETLLKAFAQLNNPEIQLVIVGKKNYFTDRLTHSIKELDIADRIIFPGEIPDAELAWLYKHAQALVLPSLMEGFGLPALEAMQFRASVIASDIPVFHEICQQSAFYFNPFNVDQLTALLKDITSSAKKSDMQKKKDFGEKRAREFSWKKMVNETIKIYNTCL</sequence>
<reference evidence="4 5" key="1">
    <citation type="journal article" date="2015" name="Nature">
        <title>rRNA introns, odd ribosomes, and small enigmatic genomes across a large radiation of phyla.</title>
        <authorList>
            <person name="Brown C.T."/>
            <person name="Hug L.A."/>
            <person name="Thomas B.C."/>
            <person name="Sharon I."/>
            <person name="Castelle C.J."/>
            <person name="Singh A."/>
            <person name="Wilkins M.J."/>
            <person name="Williams K.H."/>
            <person name="Banfield J.F."/>
        </authorList>
    </citation>
    <scope>NUCLEOTIDE SEQUENCE [LARGE SCALE GENOMIC DNA]</scope>
</reference>
<dbReference type="PANTHER" id="PTHR46401">
    <property type="entry name" value="GLYCOSYLTRANSFERASE WBBK-RELATED"/>
    <property type="match status" value="1"/>
</dbReference>
<accession>A0A0G0TCK9</accession>
<gene>
    <name evidence="4" type="ORF">UU14_C0004G0007</name>
</gene>
<dbReference type="GO" id="GO:0009103">
    <property type="term" value="P:lipopolysaccharide biosynthetic process"/>
    <property type="evidence" value="ECO:0007669"/>
    <property type="project" value="TreeGrafter"/>
</dbReference>
<dbReference type="PANTHER" id="PTHR46401:SF2">
    <property type="entry name" value="GLYCOSYLTRANSFERASE WBBK-RELATED"/>
    <property type="match status" value="1"/>
</dbReference>
<evidence type="ECO:0000259" key="3">
    <source>
        <dbReference type="Pfam" id="PF13439"/>
    </source>
</evidence>
<evidence type="ECO:0000313" key="5">
    <source>
        <dbReference type="Proteomes" id="UP000034664"/>
    </source>
</evidence>
<dbReference type="AlphaFoldDB" id="A0A0G0TCK9"/>
<feature type="domain" description="Glycosyl transferase family 1" evidence="2">
    <location>
        <begin position="180"/>
        <end position="330"/>
    </location>
</feature>
<comment type="caution">
    <text evidence="4">The sequence shown here is derived from an EMBL/GenBank/DDBJ whole genome shotgun (WGS) entry which is preliminary data.</text>
</comment>
<keyword evidence="1 4" id="KW-0808">Transferase</keyword>
<protein>
    <submittedName>
        <fullName evidence="4">Glycosyl transferase, group 1</fullName>
    </submittedName>
</protein>
<dbReference type="GO" id="GO:0016757">
    <property type="term" value="F:glycosyltransferase activity"/>
    <property type="evidence" value="ECO:0007669"/>
    <property type="project" value="InterPro"/>
</dbReference>
<evidence type="ECO:0000256" key="1">
    <source>
        <dbReference type="ARBA" id="ARBA00022679"/>
    </source>
</evidence>
<name>A0A0G0TCK9_9BACT</name>
<dbReference type="SUPFAM" id="SSF53756">
    <property type="entry name" value="UDP-Glycosyltransferase/glycogen phosphorylase"/>
    <property type="match status" value="1"/>
</dbReference>
<dbReference type="Gene3D" id="3.40.50.2000">
    <property type="entry name" value="Glycogen Phosphorylase B"/>
    <property type="match status" value="2"/>
</dbReference>
<evidence type="ECO:0000259" key="2">
    <source>
        <dbReference type="Pfam" id="PF00534"/>
    </source>
</evidence>
<dbReference type="InterPro" id="IPR028098">
    <property type="entry name" value="Glyco_trans_4-like_N"/>
</dbReference>
<dbReference type="Pfam" id="PF00534">
    <property type="entry name" value="Glycos_transf_1"/>
    <property type="match status" value="1"/>
</dbReference>